<feature type="coiled-coil region" evidence="5">
    <location>
        <begin position="975"/>
        <end position="1034"/>
    </location>
</feature>
<evidence type="ECO:0000256" key="5">
    <source>
        <dbReference type="SAM" id="Coils"/>
    </source>
</evidence>
<keyword evidence="7" id="KW-1133">Transmembrane helix</keyword>
<feature type="compositionally biased region" description="Polar residues" evidence="6">
    <location>
        <begin position="389"/>
        <end position="407"/>
    </location>
</feature>
<keyword evidence="7" id="KW-0812">Transmembrane</keyword>
<dbReference type="PROSITE" id="PS51469">
    <property type="entry name" value="SUN"/>
    <property type="match status" value="1"/>
</dbReference>
<dbReference type="PANTHER" id="PTHR47966">
    <property type="entry name" value="BETA-SITE APP-CLEAVING ENZYME, ISOFORM A-RELATED"/>
    <property type="match status" value="1"/>
</dbReference>
<evidence type="ECO:0000256" key="7">
    <source>
        <dbReference type="SAM" id="Phobius"/>
    </source>
</evidence>
<organism evidence="10 11">
    <name type="scientific">Dissophora globulifera</name>
    <dbReference type="NCBI Taxonomy" id="979702"/>
    <lineage>
        <taxon>Eukaryota</taxon>
        <taxon>Fungi</taxon>
        <taxon>Fungi incertae sedis</taxon>
        <taxon>Mucoromycota</taxon>
        <taxon>Mortierellomycotina</taxon>
        <taxon>Mortierellomycetes</taxon>
        <taxon>Mortierellales</taxon>
        <taxon>Mortierellaceae</taxon>
        <taxon>Dissophora</taxon>
    </lineage>
</organism>
<accession>A0A9P6RSL3</accession>
<feature type="active site" evidence="3">
    <location>
        <position position="250"/>
    </location>
</feature>
<dbReference type="OrthoDB" id="771136at2759"/>
<feature type="active site" evidence="3">
    <location>
        <position position="58"/>
    </location>
</feature>
<feature type="compositionally biased region" description="Low complexity" evidence="6">
    <location>
        <begin position="644"/>
        <end position="658"/>
    </location>
</feature>
<evidence type="ECO:0000256" key="1">
    <source>
        <dbReference type="ARBA" id="ARBA00007447"/>
    </source>
</evidence>
<feature type="compositionally biased region" description="Basic and acidic residues" evidence="6">
    <location>
        <begin position="734"/>
        <end position="743"/>
    </location>
</feature>
<dbReference type="InterPro" id="IPR012919">
    <property type="entry name" value="SUN_dom"/>
</dbReference>
<proteinExistence type="inferred from homology"/>
<dbReference type="Pfam" id="PF07738">
    <property type="entry name" value="Sad1_UNC"/>
    <property type="match status" value="2"/>
</dbReference>
<evidence type="ECO:0000256" key="2">
    <source>
        <dbReference type="ARBA" id="ARBA00022750"/>
    </source>
</evidence>
<evidence type="ECO:0000313" key="10">
    <source>
        <dbReference type="EMBL" id="KAG0327514.1"/>
    </source>
</evidence>
<keyword evidence="4" id="KW-0645">Protease</keyword>
<dbReference type="InterPro" id="IPR034164">
    <property type="entry name" value="Pepsin-like_dom"/>
</dbReference>
<keyword evidence="5" id="KW-0175">Coiled coil</keyword>
<keyword evidence="2 4" id="KW-0064">Aspartyl protease</keyword>
<feature type="region of interest" description="Disordered" evidence="6">
    <location>
        <begin position="644"/>
        <end position="679"/>
    </location>
</feature>
<dbReference type="GO" id="GO:0004190">
    <property type="term" value="F:aspartic-type endopeptidase activity"/>
    <property type="evidence" value="ECO:0007669"/>
    <property type="project" value="UniProtKB-KW"/>
</dbReference>
<feature type="region of interest" description="Disordered" evidence="6">
    <location>
        <begin position="727"/>
        <end position="750"/>
    </location>
</feature>
<dbReference type="PROSITE" id="PS00141">
    <property type="entry name" value="ASP_PROTEASE"/>
    <property type="match status" value="2"/>
</dbReference>
<evidence type="ECO:0000256" key="6">
    <source>
        <dbReference type="SAM" id="MobiDB-lite"/>
    </source>
</evidence>
<feature type="transmembrane region" description="Helical" evidence="7">
    <location>
        <begin position="793"/>
        <end position="813"/>
    </location>
</feature>
<feature type="compositionally biased region" description="Acidic residues" evidence="6">
    <location>
        <begin position="662"/>
        <end position="679"/>
    </location>
</feature>
<dbReference type="CDD" id="cd05471">
    <property type="entry name" value="pepsin_like"/>
    <property type="match status" value="1"/>
</dbReference>
<dbReference type="PRINTS" id="PR00792">
    <property type="entry name" value="PEPSIN"/>
</dbReference>
<protein>
    <recommendedName>
        <fullName evidence="12">Peptidase A1 domain-containing protein</fullName>
    </recommendedName>
</protein>
<feature type="region of interest" description="Disordered" evidence="6">
    <location>
        <begin position="564"/>
        <end position="597"/>
    </location>
</feature>
<reference evidence="10" key="1">
    <citation type="journal article" date="2020" name="Fungal Divers.">
        <title>Resolving the Mortierellaceae phylogeny through synthesis of multi-gene phylogenetics and phylogenomics.</title>
        <authorList>
            <person name="Vandepol N."/>
            <person name="Liber J."/>
            <person name="Desiro A."/>
            <person name="Na H."/>
            <person name="Kennedy M."/>
            <person name="Barry K."/>
            <person name="Grigoriev I.V."/>
            <person name="Miller A.N."/>
            <person name="O'Donnell K."/>
            <person name="Stajich J.E."/>
            <person name="Bonito G."/>
        </authorList>
    </citation>
    <scope>NUCLEOTIDE SEQUENCE</scope>
    <source>
        <strain evidence="10">REB-010B</strain>
    </source>
</reference>
<feature type="transmembrane region" description="Helical" evidence="7">
    <location>
        <begin position="819"/>
        <end position="837"/>
    </location>
</feature>
<feature type="compositionally biased region" description="Basic and acidic residues" evidence="6">
    <location>
        <begin position="581"/>
        <end position="597"/>
    </location>
</feature>
<dbReference type="InterPro" id="IPR033121">
    <property type="entry name" value="PEPTIDASE_A1"/>
</dbReference>
<dbReference type="Gene3D" id="2.60.120.260">
    <property type="entry name" value="Galactose-binding domain-like"/>
    <property type="match status" value="1"/>
</dbReference>
<dbReference type="Proteomes" id="UP000738325">
    <property type="component" value="Unassembled WGS sequence"/>
</dbReference>
<dbReference type="PROSITE" id="PS51767">
    <property type="entry name" value="PEPTIDASE_A1"/>
    <property type="match status" value="1"/>
</dbReference>
<name>A0A9P6RSL3_9FUNG</name>
<comment type="similarity">
    <text evidence="1 4">Belongs to the peptidase A1 family.</text>
</comment>
<keyword evidence="11" id="KW-1185">Reference proteome</keyword>
<dbReference type="InterPro" id="IPR021109">
    <property type="entry name" value="Peptidase_aspartic_dom_sf"/>
</dbReference>
<dbReference type="PANTHER" id="PTHR47966:SF51">
    <property type="entry name" value="BETA-SITE APP-CLEAVING ENZYME, ISOFORM A-RELATED"/>
    <property type="match status" value="1"/>
</dbReference>
<evidence type="ECO:0000313" key="11">
    <source>
        <dbReference type="Proteomes" id="UP000738325"/>
    </source>
</evidence>
<feature type="compositionally biased region" description="Basic residues" evidence="6">
    <location>
        <begin position="456"/>
        <end position="466"/>
    </location>
</feature>
<dbReference type="InterPro" id="IPR001969">
    <property type="entry name" value="Aspartic_peptidase_AS"/>
</dbReference>
<evidence type="ECO:0000256" key="3">
    <source>
        <dbReference type="PIRSR" id="PIRSR601461-1"/>
    </source>
</evidence>
<evidence type="ECO:0000259" key="8">
    <source>
        <dbReference type="PROSITE" id="PS51469"/>
    </source>
</evidence>
<evidence type="ECO:0008006" key="12">
    <source>
        <dbReference type="Google" id="ProtNLM"/>
    </source>
</evidence>
<dbReference type="SUPFAM" id="SSF50630">
    <property type="entry name" value="Acid proteases"/>
    <property type="match status" value="1"/>
</dbReference>
<feature type="domain" description="SUN" evidence="8">
    <location>
        <begin position="1116"/>
        <end position="1382"/>
    </location>
</feature>
<sequence length="1387" mass="156232">MKRVVRLHEQNAVAVTSHYLRKRSTVAVTPLTSRAGDVMYSVSLGVGSPPQFFNLVIDTGSPITWMVSKNCAGTGCDEVSNHFDCATSSTCKASPESGTLSAEYVSGESVLGDYVTDMFTLGPLHFPSLAGVVSKYNAHLPIHIDGVMGLWYPTRTGVKNVPDNSPFLKVIGETSLLAQKKFGLWIEGDHIGREDVAGGELTFGGVDPTRYTGEFTYINCISHPPWTIPVNGVSINGVKIEIPESHALIDSGTTALLLPRNLTELIHKQIPGSFYAGDGQYAIPCTGNSPLTLTFGDFSVSIPHKTLAIQNIRVTKGNDPKTPYCISSAMYAAGETSEVKQWLLGDVFLKNVYSVFDFGTNAATGGRIGFAQLATKKSEESTTLLSTTGTAPETNKNTLRSSGSGHSLTEGLPAPKNGVVSGTTAAATSSRILQTVVLVGGFVDETGHGRAEISLKARKLSRKHRLRMEAARRAGSNSRPPEPSRRTESYEYSLSTTTDSSVDSHGSVSGSSSGRGRRLDRVSISKSRDGLASEIDLGDIDPSKEDDCDDQCDPYLAYMEGEYAGGDRYNHNNDDNDDHGEEYSEDNHYDSAKREEVYDSTYRLEEAIVRQLEGTQGVTVPGSLPRGLEWIARQVFFLSYRRSSSPLHPESSQSRQLPPQEPEPEPEETESDQDQESDAAVEMEIGLDEKRAARSPAYTPLAIRRRYSCLQSDGLVLELNEEQHPRFYGRHHRNGNDSRDNNHDCNGNDEYDDDHYHDGYHHEYNDHYATAAAAARPHHTGVAWYHYLNPGFLLWWILKNITALVWTICFVVTFDLCRLVYRLLLSVLFLAVFWPWSFRNRVLRRLKSLCRNPFTIGTLALVAIVVYALQQQGSQFSTIMAARESTLLMPVKSFKDSWTAATQWRRNTWDAWQPRVQFSQIADNIHLPRHQFRFEHWILIRKPDWGALLRRYYHRGSDRTSHRQLYIPEYSVASLQKLESRLELVLRMLKEQSNTEIHLANQVASKFFEVEKRVTGAESRLEAFADDIEALRQQIVNDGWIEQRVTKLLEDQYDIEPGYGSHQFYGDASGRVLPELGSRSLTMIDRQIIQDLIDEALEKYAADVLAKPDYALHSAGGRIIPEQTFTDYIQPVRTPTRLGRLLLHLHLISEQPPARQRRRTLSSEELEAIKNHAEKAIQPDMHVGDCWAMQGNRGQIAVLLSKPIIVTDVSIEHVDPRVALDDRSAPREMEFWRLDSELTEDETREWQFHWQTHGEHENTQPLTDTPVLDSRDEFDTWQKELWPPAKGATLLTQLEYRLPVYPERRSQIHRHRKEGEDIGLNEDLDDDSSAAWRKQPKLAQTFRIPRSKQNVASHGIVMRIVSNWGHPEYTCLYRLRVHGYEPTKRSS</sequence>
<gene>
    <name evidence="10" type="ORF">BGZ99_007472</name>
</gene>
<feature type="region of interest" description="Disordered" evidence="6">
    <location>
        <begin position="455"/>
        <end position="549"/>
    </location>
</feature>
<keyword evidence="4" id="KW-0378">Hydrolase</keyword>
<comment type="caution">
    <text evidence="10">The sequence shown here is derived from an EMBL/GenBank/DDBJ whole genome shotgun (WGS) entry which is preliminary data.</text>
</comment>
<dbReference type="Pfam" id="PF00026">
    <property type="entry name" value="Asp"/>
    <property type="match status" value="1"/>
</dbReference>
<feature type="compositionally biased region" description="Low complexity" evidence="6">
    <location>
        <begin position="490"/>
        <end position="514"/>
    </location>
</feature>
<dbReference type="InterPro" id="IPR001461">
    <property type="entry name" value="Aspartic_peptidase_A1"/>
</dbReference>
<evidence type="ECO:0000256" key="4">
    <source>
        <dbReference type="RuleBase" id="RU000454"/>
    </source>
</evidence>
<evidence type="ECO:0000259" key="9">
    <source>
        <dbReference type="PROSITE" id="PS51767"/>
    </source>
</evidence>
<feature type="compositionally biased region" description="Basic and acidic residues" evidence="6">
    <location>
        <begin position="517"/>
        <end position="531"/>
    </location>
</feature>
<dbReference type="EMBL" id="JAAAIP010000054">
    <property type="protein sequence ID" value="KAG0327514.1"/>
    <property type="molecule type" value="Genomic_DNA"/>
</dbReference>
<keyword evidence="7" id="KW-0472">Membrane</keyword>
<dbReference type="GO" id="GO:0006508">
    <property type="term" value="P:proteolysis"/>
    <property type="evidence" value="ECO:0007669"/>
    <property type="project" value="UniProtKB-KW"/>
</dbReference>
<feature type="region of interest" description="Disordered" evidence="6">
    <location>
        <begin position="381"/>
        <end position="421"/>
    </location>
</feature>
<feature type="compositionally biased region" description="Acidic residues" evidence="6">
    <location>
        <begin position="536"/>
        <end position="549"/>
    </location>
</feature>
<feature type="domain" description="Peptidase A1" evidence="9">
    <location>
        <begin position="40"/>
        <end position="371"/>
    </location>
</feature>
<dbReference type="Gene3D" id="2.40.70.10">
    <property type="entry name" value="Acid Proteases"/>
    <property type="match status" value="2"/>
</dbReference>